<proteinExistence type="inferred from homology"/>
<dbReference type="EMBL" id="RQHV01000043">
    <property type="protein sequence ID" value="TGN10592.1"/>
    <property type="molecule type" value="Genomic_DNA"/>
</dbReference>
<dbReference type="InterPro" id="IPR001478">
    <property type="entry name" value="PDZ"/>
</dbReference>
<dbReference type="PANTHER" id="PTHR43343">
    <property type="entry name" value="PEPTIDASE S12"/>
    <property type="match status" value="1"/>
</dbReference>
<dbReference type="OrthoDB" id="9758917at2"/>
<dbReference type="PRINTS" id="PR00834">
    <property type="entry name" value="PROTEASES2C"/>
</dbReference>
<dbReference type="RefSeq" id="WP_135764232.1">
    <property type="nucleotide sequence ID" value="NZ_RQHV01000043.1"/>
</dbReference>
<dbReference type="InterPro" id="IPR043504">
    <property type="entry name" value="Peptidase_S1_PA_chymotrypsin"/>
</dbReference>
<gene>
    <name evidence="5" type="ORF">EHS11_09925</name>
</gene>
<dbReference type="PROSITE" id="PS50106">
    <property type="entry name" value="PDZ"/>
    <property type="match status" value="1"/>
</dbReference>
<dbReference type="Proteomes" id="UP000298264">
    <property type="component" value="Unassembled WGS sequence"/>
</dbReference>
<keyword evidence="3" id="KW-0378">Hydrolase</keyword>
<comment type="caution">
    <text evidence="5">The sequence shown here is derived from an EMBL/GenBank/DDBJ whole genome shotgun (WGS) entry which is preliminary data.</text>
</comment>
<keyword evidence="2" id="KW-0645">Protease</keyword>
<dbReference type="Pfam" id="PF13180">
    <property type="entry name" value="PDZ_2"/>
    <property type="match status" value="1"/>
</dbReference>
<accession>A0A4R9LRR6</accession>
<dbReference type="AlphaFoldDB" id="A0A4R9LRR6"/>
<dbReference type="Pfam" id="PF13365">
    <property type="entry name" value="Trypsin_2"/>
    <property type="match status" value="1"/>
</dbReference>
<dbReference type="Gene3D" id="2.40.10.10">
    <property type="entry name" value="Trypsin-like serine proteases"/>
    <property type="match status" value="2"/>
</dbReference>
<sequence length="313" mass="33389">MDEFSKIIIQAVNRAKSSVVKIDTIKNQNGKSGVGGSGSGFLFSSDGYLFTNSHVVQGGQQFKTTLYDGSQSEAVLVGEDPDTDLAVLKTFASDFQTVSLGDSSELEIGQLVIAIGNPHGFQHTVTHGIISAMGRTLRTQSGRLLDHIIQTDAPLNPGNSGGPLIDSEGKVVGVNTATILGAQGLCFAIGINTAKEIALELIQTGKVKRAYLGIMSQVIELNPKVMQYNEIRNRKALFVVSVEPNSPAARAGLRDGDSILGFNGDPVESSDDLFRILTKEKIGSIQSITILRKNQKVILNITPIEKLKLLANG</sequence>
<feature type="domain" description="PDZ" evidence="4">
    <location>
        <begin position="196"/>
        <end position="269"/>
    </location>
</feature>
<keyword evidence="6" id="KW-1185">Reference proteome</keyword>
<evidence type="ECO:0000313" key="5">
    <source>
        <dbReference type="EMBL" id="TGN10592.1"/>
    </source>
</evidence>
<organism evidence="5 6">
    <name type="scientific">Leptospira ilyithenensis</name>
    <dbReference type="NCBI Taxonomy" id="2484901"/>
    <lineage>
        <taxon>Bacteria</taxon>
        <taxon>Pseudomonadati</taxon>
        <taxon>Spirochaetota</taxon>
        <taxon>Spirochaetia</taxon>
        <taxon>Leptospirales</taxon>
        <taxon>Leptospiraceae</taxon>
        <taxon>Leptospira</taxon>
    </lineage>
</organism>
<evidence type="ECO:0000259" key="4">
    <source>
        <dbReference type="PROSITE" id="PS50106"/>
    </source>
</evidence>
<evidence type="ECO:0000313" key="6">
    <source>
        <dbReference type="Proteomes" id="UP000298264"/>
    </source>
</evidence>
<dbReference type="SUPFAM" id="SSF50494">
    <property type="entry name" value="Trypsin-like serine proteases"/>
    <property type="match status" value="1"/>
</dbReference>
<dbReference type="GO" id="GO:0006508">
    <property type="term" value="P:proteolysis"/>
    <property type="evidence" value="ECO:0007669"/>
    <property type="project" value="UniProtKB-KW"/>
</dbReference>
<dbReference type="InterPro" id="IPR009003">
    <property type="entry name" value="Peptidase_S1_PA"/>
</dbReference>
<dbReference type="Gene3D" id="2.30.42.10">
    <property type="match status" value="1"/>
</dbReference>
<dbReference type="PANTHER" id="PTHR43343:SF3">
    <property type="entry name" value="PROTEASE DO-LIKE 8, CHLOROPLASTIC"/>
    <property type="match status" value="1"/>
</dbReference>
<dbReference type="SUPFAM" id="SSF50156">
    <property type="entry name" value="PDZ domain-like"/>
    <property type="match status" value="1"/>
</dbReference>
<evidence type="ECO:0000256" key="1">
    <source>
        <dbReference type="ARBA" id="ARBA00010541"/>
    </source>
</evidence>
<protein>
    <submittedName>
        <fullName evidence="5">PDZ domain-containing protein</fullName>
    </submittedName>
</protein>
<dbReference type="InterPro" id="IPR001940">
    <property type="entry name" value="Peptidase_S1C"/>
</dbReference>
<dbReference type="GO" id="GO:0004252">
    <property type="term" value="F:serine-type endopeptidase activity"/>
    <property type="evidence" value="ECO:0007669"/>
    <property type="project" value="InterPro"/>
</dbReference>
<dbReference type="InterPro" id="IPR051201">
    <property type="entry name" value="Chloro_Bact_Ser_Proteases"/>
</dbReference>
<dbReference type="SMART" id="SM00228">
    <property type="entry name" value="PDZ"/>
    <property type="match status" value="1"/>
</dbReference>
<evidence type="ECO:0000256" key="3">
    <source>
        <dbReference type="ARBA" id="ARBA00022801"/>
    </source>
</evidence>
<name>A0A4R9LRR6_9LEPT</name>
<comment type="similarity">
    <text evidence="1">Belongs to the peptidase S1C family.</text>
</comment>
<evidence type="ECO:0000256" key="2">
    <source>
        <dbReference type="ARBA" id="ARBA00022670"/>
    </source>
</evidence>
<dbReference type="InterPro" id="IPR036034">
    <property type="entry name" value="PDZ_sf"/>
</dbReference>
<reference evidence="5" key="1">
    <citation type="journal article" date="2019" name="PLoS Negl. Trop. Dis.">
        <title>Revisiting the worldwide diversity of Leptospira species in the environment.</title>
        <authorList>
            <person name="Vincent A.T."/>
            <person name="Schiettekatte O."/>
            <person name="Bourhy P."/>
            <person name="Veyrier F.J."/>
            <person name="Picardeau M."/>
        </authorList>
    </citation>
    <scope>NUCLEOTIDE SEQUENCE [LARGE SCALE GENOMIC DNA]</scope>
    <source>
        <strain evidence="5">201400974</strain>
    </source>
</reference>